<dbReference type="Pfam" id="PF00890">
    <property type="entry name" value="FAD_binding_2"/>
    <property type="match status" value="1"/>
</dbReference>
<evidence type="ECO:0000256" key="11">
    <source>
        <dbReference type="ARBA" id="ARBA00038856"/>
    </source>
</evidence>
<dbReference type="Proteomes" id="UP001500390">
    <property type="component" value="Unassembled WGS sequence"/>
</dbReference>
<protein>
    <recommendedName>
        <fullName evidence="14">Cholesterol oxidase</fullName>
        <ecNumber evidence="13">1.1.3.6</ecNumber>
        <ecNumber evidence="11">5.3.3.1</ecNumber>
    </recommendedName>
    <alternativeName>
        <fullName evidence="15">Cholesterol isomerase</fullName>
    </alternativeName>
</protein>
<evidence type="ECO:0000256" key="7">
    <source>
        <dbReference type="ARBA" id="ARBA00023098"/>
    </source>
</evidence>
<keyword evidence="6" id="KW-0560">Oxidoreductase</keyword>
<dbReference type="InterPro" id="IPR007867">
    <property type="entry name" value="GMC_OxRtase_C"/>
</dbReference>
<evidence type="ECO:0000256" key="12">
    <source>
        <dbReference type="ARBA" id="ARBA00049645"/>
    </source>
</evidence>
<dbReference type="Gene3D" id="3.50.50.60">
    <property type="entry name" value="FAD/NAD(P)-binding domain"/>
    <property type="match status" value="3"/>
</dbReference>
<dbReference type="PANTHER" id="PTHR47470">
    <property type="entry name" value="CHOLESTEROL OXIDASE"/>
    <property type="match status" value="1"/>
</dbReference>
<feature type="domain" description="Glucose-methanol-choline oxidoreductase N-terminal" evidence="16">
    <location>
        <begin position="194"/>
        <end position="290"/>
    </location>
</feature>
<name>A0ABP8JPH1_9MICO</name>
<evidence type="ECO:0000259" key="18">
    <source>
        <dbReference type="Pfam" id="PF05199"/>
    </source>
</evidence>
<dbReference type="EMBL" id="BAABFX010000023">
    <property type="protein sequence ID" value="GAA4393762.1"/>
    <property type="molecule type" value="Genomic_DNA"/>
</dbReference>
<evidence type="ECO:0000256" key="14">
    <source>
        <dbReference type="ARBA" id="ARBA00049744"/>
    </source>
</evidence>
<keyword evidence="7" id="KW-0443">Lipid metabolism</keyword>
<dbReference type="InterPro" id="IPR052542">
    <property type="entry name" value="Cholesterol_Oxidase"/>
</dbReference>
<dbReference type="RefSeq" id="WP_246196978.1">
    <property type="nucleotide sequence ID" value="NZ_BAABFX010000023.1"/>
</dbReference>
<keyword evidence="5" id="KW-0274">FAD</keyword>
<evidence type="ECO:0000256" key="8">
    <source>
        <dbReference type="ARBA" id="ARBA00023166"/>
    </source>
</evidence>
<dbReference type="Pfam" id="PF05199">
    <property type="entry name" value="GMC_oxred_C"/>
    <property type="match status" value="1"/>
</dbReference>
<evidence type="ECO:0000256" key="5">
    <source>
        <dbReference type="ARBA" id="ARBA00022827"/>
    </source>
</evidence>
<evidence type="ECO:0000313" key="20">
    <source>
        <dbReference type="Proteomes" id="UP001500390"/>
    </source>
</evidence>
<dbReference type="Pfam" id="PF00732">
    <property type="entry name" value="GMC_oxred_N"/>
    <property type="match status" value="1"/>
</dbReference>
<proteinExistence type="inferred from homology"/>
<comment type="cofactor">
    <cofactor evidence="1">
        <name>FAD</name>
        <dbReference type="ChEBI" id="CHEBI:57692"/>
    </cofactor>
</comment>
<evidence type="ECO:0000256" key="2">
    <source>
        <dbReference type="ARBA" id="ARBA00010790"/>
    </source>
</evidence>
<reference evidence="20" key="1">
    <citation type="journal article" date="2019" name="Int. J. Syst. Evol. Microbiol.">
        <title>The Global Catalogue of Microorganisms (GCM) 10K type strain sequencing project: providing services to taxonomists for standard genome sequencing and annotation.</title>
        <authorList>
            <consortium name="The Broad Institute Genomics Platform"/>
            <consortium name="The Broad Institute Genome Sequencing Center for Infectious Disease"/>
            <person name="Wu L."/>
            <person name="Ma J."/>
        </authorList>
    </citation>
    <scope>NUCLEOTIDE SEQUENCE [LARGE SCALE GENOMIC DNA]</scope>
    <source>
        <strain evidence="20">JCM 17738</strain>
    </source>
</reference>
<keyword evidence="10" id="KW-0413">Isomerase</keyword>
<evidence type="ECO:0000256" key="15">
    <source>
        <dbReference type="ARBA" id="ARBA00049778"/>
    </source>
</evidence>
<dbReference type="SUPFAM" id="SSF51905">
    <property type="entry name" value="FAD/NAD(P)-binding domain"/>
    <property type="match status" value="1"/>
</dbReference>
<comment type="caution">
    <text evidence="19">The sequence shown here is derived from an EMBL/GenBank/DDBJ whole genome shotgun (WGS) entry which is preliminary data.</text>
</comment>
<sequence length="601" mass="63999">MTPDAAVTPDADVDVDVVVVGSGFGGAVSALRLAEKGYRVLVLEAGQRFEDEDFPETSWDVRRYLWAPQVGCYGIQRIHRLPDVVVLAGAGVGGGSLNYANTLYVPPRPFFEDEQWSDITDWQAELAPHYETASAMLGVVTNPCEGVVEEVMRRTADDLGVGSSFRKTPVGVYFGRPGESVDDPYFGGAGPRRTGCTECGNCMVGCRVGAKNTLRKNYLALAENLGVEIRAMRTVTRLGEVPGSTAGGRPAVHRVLHERTGPVGGRDVEVVTARHVVVAAGAWGTQTLLHAMRDAGELPRLSPFLGKRTRTNSEALLGAMSQRVPPAEVDLTRGVAITSSFHVDEHTHVENCRYGKGSNAMGLLATVAVPGGTGRPRWLELARQIGRDPWGFLRMMPMARRWSERMVIGLVMQSRDNSLAVSGRRGLFGRPGLTSRQGHGTPNPTYIPEGHEAMQALAGRLAEATGEYTAAGGSWFEVFDVPMTAHFLGGATIGSSPQRGVVDGYHRVWGHPGISVVDGAAVSANLGVNPSLTITAQAERAMSLWPNRGDADPRPAQDEPYAVLAPIAAAHPAVPAGFPRRVPVTGPVPVGLSVGRASMGA</sequence>
<comment type="pathway">
    <text evidence="12">Steroid metabolism; cholesterol degradation.</text>
</comment>
<evidence type="ECO:0000313" key="19">
    <source>
        <dbReference type="EMBL" id="GAA4393762.1"/>
    </source>
</evidence>
<evidence type="ECO:0000256" key="10">
    <source>
        <dbReference type="ARBA" id="ARBA00023235"/>
    </source>
</evidence>
<evidence type="ECO:0000256" key="4">
    <source>
        <dbReference type="ARBA" id="ARBA00022630"/>
    </source>
</evidence>
<evidence type="ECO:0000256" key="13">
    <source>
        <dbReference type="ARBA" id="ARBA00049723"/>
    </source>
</evidence>
<dbReference type="EC" id="5.3.3.1" evidence="11"/>
<evidence type="ECO:0000259" key="16">
    <source>
        <dbReference type="Pfam" id="PF00732"/>
    </source>
</evidence>
<feature type="domain" description="FAD-dependent oxidoreductase 2 FAD-binding" evidence="17">
    <location>
        <begin position="16"/>
        <end position="49"/>
    </location>
</feature>
<dbReference type="InterPro" id="IPR000172">
    <property type="entry name" value="GMC_OxRdtase_N"/>
</dbReference>
<feature type="domain" description="Glucose-methanol-choline oxidoreductase C-terminal" evidence="18">
    <location>
        <begin position="484"/>
        <end position="538"/>
    </location>
</feature>
<keyword evidence="8" id="KW-1207">Sterol metabolism</keyword>
<evidence type="ECO:0000256" key="9">
    <source>
        <dbReference type="ARBA" id="ARBA00023221"/>
    </source>
</evidence>
<keyword evidence="4" id="KW-0285">Flavoprotein</keyword>
<accession>A0ABP8JPH1</accession>
<evidence type="ECO:0000256" key="6">
    <source>
        <dbReference type="ARBA" id="ARBA00023002"/>
    </source>
</evidence>
<keyword evidence="9" id="KW-0753">Steroid metabolism</keyword>
<evidence type="ECO:0000256" key="3">
    <source>
        <dbReference type="ARBA" id="ARBA00022548"/>
    </source>
</evidence>
<dbReference type="InterPro" id="IPR036188">
    <property type="entry name" value="FAD/NAD-bd_sf"/>
</dbReference>
<keyword evidence="20" id="KW-1185">Reference proteome</keyword>
<dbReference type="InterPro" id="IPR003953">
    <property type="entry name" value="FAD-dep_OxRdtase_2_FAD-bd"/>
</dbReference>
<gene>
    <name evidence="19" type="ORF">GCM10023153_14060</name>
</gene>
<organism evidence="19 20">
    <name type="scientific">Ornithinibacter aureus</name>
    <dbReference type="NCBI Taxonomy" id="622664"/>
    <lineage>
        <taxon>Bacteria</taxon>
        <taxon>Bacillati</taxon>
        <taxon>Actinomycetota</taxon>
        <taxon>Actinomycetes</taxon>
        <taxon>Micrococcales</taxon>
        <taxon>Intrasporangiaceae</taxon>
        <taxon>Ornithinibacter</taxon>
    </lineage>
</organism>
<keyword evidence="3" id="KW-0153">Cholesterol metabolism</keyword>
<dbReference type="PANTHER" id="PTHR47470:SF1">
    <property type="entry name" value="FAD-DEPENDENT OXIDOREDUCTASE 2 FAD BINDING DOMAIN-CONTAINING PROTEIN"/>
    <property type="match status" value="1"/>
</dbReference>
<evidence type="ECO:0000259" key="17">
    <source>
        <dbReference type="Pfam" id="PF00890"/>
    </source>
</evidence>
<comment type="similarity">
    <text evidence="2">Belongs to the GMC oxidoreductase family.</text>
</comment>
<evidence type="ECO:0000256" key="1">
    <source>
        <dbReference type="ARBA" id="ARBA00001974"/>
    </source>
</evidence>
<dbReference type="EC" id="1.1.3.6" evidence="13"/>